<evidence type="ECO:0000313" key="3">
    <source>
        <dbReference type="Proteomes" id="UP001054945"/>
    </source>
</evidence>
<comment type="caution">
    <text evidence="2">The sequence shown here is derived from an EMBL/GenBank/DDBJ whole genome shotgun (WGS) entry which is preliminary data.</text>
</comment>
<organism evidence="2 3">
    <name type="scientific">Caerostris extrusa</name>
    <name type="common">Bark spider</name>
    <name type="synonym">Caerostris bankana</name>
    <dbReference type="NCBI Taxonomy" id="172846"/>
    <lineage>
        <taxon>Eukaryota</taxon>
        <taxon>Metazoa</taxon>
        <taxon>Ecdysozoa</taxon>
        <taxon>Arthropoda</taxon>
        <taxon>Chelicerata</taxon>
        <taxon>Arachnida</taxon>
        <taxon>Araneae</taxon>
        <taxon>Araneomorphae</taxon>
        <taxon>Entelegynae</taxon>
        <taxon>Araneoidea</taxon>
        <taxon>Araneidae</taxon>
        <taxon>Caerostris</taxon>
    </lineage>
</organism>
<keyword evidence="3" id="KW-1185">Reference proteome</keyword>
<dbReference type="EMBL" id="BPLR01008570">
    <property type="protein sequence ID" value="GIY25732.1"/>
    <property type="molecule type" value="Genomic_DNA"/>
</dbReference>
<evidence type="ECO:0000256" key="1">
    <source>
        <dbReference type="SAM" id="MobiDB-lite"/>
    </source>
</evidence>
<reference evidence="2 3" key="1">
    <citation type="submission" date="2021-06" db="EMBL/GenBank/DDBJ databases">
        <title>Caerostris extrusa draft genome.</title>
        <authorList>
            <person name="Kono N."/>
            <person name="Arakawa K."/>
        </authorList>
    </citation>
    <scope>NUCLEOTIDE SEQUENCE [LARGE SCALE GENOMIC DNA]</scope>
</reference>
<dbReference type="Proteomes" id="UP001054945">
    <property type="component" value="Unassembled WGS sequence"/>
</dbReference>
<sequence>MSRQAIEACLSVCSMRHVPLKVKKKKKPIRVNEMPQRCKINASVFAFLVDHHNILHPVSRAKNEERTASFPGDPLAKTIRHSSEGQGAPSSVLFFCLELSVKLPCLRGKKGACHAKTGGYHHFGHHGSLPDCACH</sequence>
<gene>
    <name evidence="2" type="ORF">CEXT_501241</name>
</gene>
<evidence type="ECO:0000313" key="2">
    <source>
        <dbReference type="EMBL" id="GIY25732.1"/>
    </source>
</evidence>
<protein>
    <submittedName>
        <fullName evidence="2">Uncharacterized protein</fullName>
    </submittedName>
</protein>
<accession>A0AAV4RWI2</accession>
<dbReference type="AlphaFoldDB" id="A0AAV4RWI2"/>
<name>A0AAV4RWI2_CAEEX</name>
<proteinExistence type="predicted"/>
<feature type="region of interest" description="Disordered" evidence="1">
    <location>
        <begin position="65"/>
        <end position="87"/>
    </location>
</feature>